<dbReference type="EC" id="5.6.2.4" evidence="9"/>
<evidence type="ECO:0000256" key="1">
    <source>
        <dbReference type="ARBA" id="ARBA00009922"/>
    </source>
</evidence>
<dbReference type="NCBIfam" id="NF008743">
    <property type="entry name" value="PRK11773.1"/>
    <property type="match status" value="1"/>
</dbReference>
<proteinExistence type="inferred from homology"/>
<dbReference type="FunFam" id="1.10.486.10:FF:000003">
    <property type="entry name" value="ATP-dependent DNA helicase"/>
    <property type="match status" value="1"/>
</dbReference>
<dbReference type="Gene3D" id="1.10.10.160">
    <property type="match status" value="1"/>
</dbReference>
<gene>
    <name evidence="15" type="ORF">Metal_0067</name>
</gene>
<dbReference type="PANTHER" id="PTHR11070">
    <property type="entry name" value="UVRD / RECB / PCRA DNA HELICASE FAMILY MEMBER"/>
    <property type="match status" value="1"/>
</dbReference>
<dbReference type="Proteomes" id="UP000005090">
    <property type="component" value="Chromosome"/>
</dbReference>
<evidence type="ECO:0000259" key="14">
    <source>
        <dbReference type="PROSITE" id="PS51217"/>
    </source>
</evidence>
<keyword evidence="16" id="KW-1185">Reference proteome</keyword>
<dbReference type="InterPro" id="IPR014016">
    <property type="entry name" value="UvrD-like_ATP-bd"/>
</dbReference>
<dbReference type="SUPFAM" id="SSF52540">
    <property type="entry name" value="P-loop containing nucleoside triphosphate hydrolases"/>
    <property type="match status" value="1"/>
</dbReference>
<evidence type="ECO:0000259" key="13">
    <source>
        <dbReference type="PROSITE" id="PS51198"/>
    </source>
</evidence>
<evidence type="ECO:0000256" key="6">
    <source>
        <dbReference type="ARBA" id="ARBA00023125"/>
    </source>
</evidence>
<dbReference type="PANTHER" id="PTHR11070:SF2">
    <property type="entry name" value="ATP-DEPENDENT DNA HELICASE SRS2"/>
    <property type="match status" value="1"/>
</dbReference>
<evidence type="ECO:0000256" key="10">
    <source>
        <dbReference type="ARBA" id="ARBA00034923"/>
    </source>
</evidence>
<keyword evidence="2 12" id="KW-0547">Nucleotide-binding</keyword>
<dbReference type="GO" id="GO:0005829">
    <property type="term" value="C:cytosol"/>
    <property type="evidence" value="ECO:0007669"/>
    <property type="project" value="TreeGrafter"/>
</dbReference>
<evidence type="ECO:0000256" key="4">
    <source>
        <dbReference type="ARBA" id="ARBA00022806"/>
    </source>
</evidence>
<dbReference type="PROSITE" id="PS51198">
    <property type="entry name" value="UVRD_HELICASE_ATP_BIND"/>
    <property type="match status" value="1"/>
</dbReference>
<dbReference type="Pfam" id="PF21196">
    <property type="entry name" value="PcrA_UvrD_tudor"/>
    <property type="match status" value="1"/>
</dbReference>
<accession>H8GJX8</accession>
<dbReference type="AlphaFoldDB" id="H8GJX8"/>
<comment type="catalytic activity">
    <reaction evidence="11">
        <text>ATP + H2O = ADP + phosphate + H(+)</text>
        <dbReference type="Rhea" id="RHEA:13065"/>
        <dbReference type="ChEBI" id="CHEBI:15377"/>
        <dbReference type="ChEBI" id="CHEBI:15378"/>
        <dbReference type="ChEBI" id="CHEBI:30616"/>
        <dbReference type="ChEBI" id="CHEBI:43474"/>
        <dbReference type="ChEBI" id="CHEBI:456216"/>
        <dbReference type="EC" id="5.6.2.4"/>
    </reaction>
</comment>
<dbReference type="eggNOG" id="COG0210">
    <property type="taxonomic scope" value="Bacteria"/>
</dbReference>
<dbReference type="InterPro" id="IPR027417">
    <property type="entry name" value="P-loop_NTPase"/>
</dbReference>
<comment type="similarity">
    <text evidence="1">Belongs to the helicase family. UvrD subfamily.</text>
</comment>
<feature type="domain" description="UvrD-like helicase ATP-binding" evidence="13">
    <location>
        <begin position="9"/>
        <end position="287"/>
    </location>
</feature>
<keyword evidence="7" id="KW-0413">Isomerase</keyword>
<evidence type="ECO:0000256" key="9">
    <source>
        <dbReference type="ARBA" id="ARBA00034808"/>
    </source>
</evidence>
<feature type="domain" description="UvrD-like helicase C-terminal" evidence="14">
    <location>
        <begin position="288"/>
        <end position="566"/>
    </location>
</feature>
<dbReference type="Gene3D" id="3.40.50.300">
    <property type="entry name" value="P-loop containing nucleotide triphosphate hydrolases"/>
    <property type="match status" value="2"/>
</dbReference>
<keyword evidence="5 12" id="KW-0067">ATP-binding</keyword>
<evidence type="ECO:0000256" key="11">
    <source>
        <dbReference type="ARBA" id="ARBA00048988"/>
    </source>
</evidence>
<evidence type="ECO:0000256" key="8">
    <source>
        <dbReference type="ARBA" id="ARBA00034617"/>
    </source>
</evidence>
<evidence type="ECO:0000256" key="5">
    <source>
        <dbReference type="ARBA" id="ARBA00022840"/>
    </source>
</evidence>
<dbReference type="GO" id="GO:0009314">
    <property type="term" value="P:response to radiation"/>
    <property type="evidence" value="ECO:0007669"/>
    <property type="project" value="UniProtKB-ARBA"/>
</dbReference>
<keyword evidence="4 12" id="KW-0347">Helicase</keyword>
<dbReference type="PROSITE" id="PS51217">
    <property type="entry name" value="UVRD_HELICASE_CTER"/>
    <property type="match status" value="1"/>
</dbReference>
<evidence type="ECO:0000256" key="12">
    <source>
        <dbReference type="PROSITE-ProRule" id="PRU00560"/>
    </source>
</evidence>
<name>H8GJX8_METAL</name>
<dbReference type="GO" id="GO:0005524">
    <property type="term" value="F:ATP binding"/>
    <property type="evidence" value="ECO:0007669"/>
    <property type="project" value="UniProtKB-UniRule"/>
</dbReference>
<evidence type="ECO:0000256" key="3">
    <source>
        <dbReference type="ARBA" id="ARBA00022801"/>
    </source>
</evidence>
<dbReference type="FunFam" id="1.10.10.160:FF:000001">
    <property type="entry name" value="ATP-dependent DNA helicase"/>
    <property type="match status" value="1"/>
</dbReference>
<dbReference type="HOGENOM" id="CLU_004585_5_2_6"/>
<reference evidence="15 16" key="1">
    <citation type="journal article" date="2013" name="Genome Announc.">
        <title>Genome Sequence of the Obligate Gammaproteobacterial Methanotroph Methylomicrobium album Strain BG8.</title>
        <authorList>
            <person name="Kits K.D."/>
            <person name="Kalyuzhnaya M.G."/>
            <person name="Klotz M.G."/>
            <person name="Jetten M.S."/>
            <person name="Op den Camp H.J."/>
            <person name="Vuilleumier S."/>
            <person name="Bringel F."/>
            <person name="Dispirito A.A."/>
            <person name="Murrell J.C."/>
            <person name="Bruce D."/>
            <person name="Cheng J.F."/>
            <person name="Copeland A."/>
            <person name="Goodwin L."/>
            <person name="Hauser L."/>
            <person name="Lajus A."/>
            <person name="Land M.L."/>
            <person name="Lapidus A."/>
            <person name="Lucas S."/>
            <person name="Medigue C."/>
            <person name="Pitluck S."/>
            <person name="Woyke T."/>
            <person name="Zeytun A."/>
            <person name="Stein L.Y."/>
        </authorList>
    </citation>
    <scope>NUCLEOTIDE SEQUENCE [LARGE SCALE GENOMIC DNA]</scope>
    <source>
        <strain evidence="15 16">BG8</strain>
    </source>
</reference>
<dbReference type="GO" id="GO:0000725">
    <property type="term" value="P:recombinational repair"/>
    <property type="evidence" value="ECO:0007669"/>
    <property type="project" value="TreeGrafter"/>
</dbReference>
<dbReference type="InterPro" id="IPR000212">
    <property type="entry name" value="DNA_helicase_UvrD/REP"/>
</dbReference>
<dbReference type="GO" id="GO:0043138">
    <property type="term" value="F:3'-5' DNA helicase activity"/>
    <property type="evidence" value="ECO:0007669"/>
    <property type="project" value="UniProtKB-EC"/>
</dbReference>
<organism evidence="15 16">
    <name type="scientific">Methylomicrobium album BG8</name>
    <dbReference type="NCBI Taxonomy" id="686340"/>
    <lineage>
        <taxon>Bacteria</taxon>
        <taxon>Pseudomonadati</taxon>
        <taxon>Pseudomonadota</taxon>
        <taxon>Gammaproteobacteria</taxon>
        <taxon>Methylococcales</taxon>
        <taxon>Methylococcaceae</taxon>
        <taxon>Methylomicrobium</taxon>
    </lineage>
</organism>
<dbReference type="GO" id="GO:0033202">
    <property type="term" value="C:DNA helicase complex"/>
    <property type="evidence" value="ECO:0007669"/>
    <property type="project" value="TreeGrafter"/>
</dbReference>
<dbReference type="Pfam" id="PF00580">
    <property type="entry name" value="UvrD-helicase"/>
    <property type="match status" value="1"/>
</dbReference>
<feature type="binding site" evidence="12">
    <location>
        <begin position="30"/>
        <end position="37"/>
    </location>
    <ligand>
        <name>ATP</name>
        <dbReference type="ChEBI" id="CHEBI:30616"/>
    </ligand>
</feature>
<dbReference type="GO" id="GO:0016887">
    <property type="term" value="F:ATP hydrolysis activity"/>
    <property type="evidence" value="ECO:0007669"/>
    <property type="project" value="RHEA"/>
</dbReference>
<dbReference type="Pfam" id="PF13361">
    <property type="entry name" value="UvrD_C"/>
    <property type="match status" value="1"/>
</dbReference>
<evidence type="ECO:0000256" key="2">
    <source>
        <dbReference type="ARBA" id="ARBA00022741"/>
    </source>
</evidence>
<evidence type="ECO:0000313" key="16">
    <source>
        <dbReference type="Proteomes" id="UP000005090"/>
    </source>
</evidence>
<dbReference type="InterPro" id="IPR013986">
    <property type="entry name" value="DExx_box_DNA_helicase_dom_sf"/>
</dbReference>
<protein>
    <recommendedName>
        <fullName evidence="9">DNA 3'-5' helicase</fullName>
        <ecNumber evidence="9">5.6.2.4</ecNumber>
    </recommendedName>
    <alternativeName>
        <fullName evidence="10">DNA 3'-5' helicase II</fullName>
    </alternativeName>
</protein>
<dbReference type="CDD" id="cd18807">
    <property type="entry name" value="SF1_C_UvrD"/>
    <property type="match status" value="1"/>
</dbReference>
<dbReference type="EMBL" id="CM001475">
    <property type="protein sequence ID" value="EIC27937.1"/>
    <property type="molecule type" value="Genomic_DNA"/>
</dbReference>
<dbReference type="RefSeq" id="WP_005368480.1">
    <property type="nucleotide sequence ID" value="NZ_CM001475.1"/>
</dbReference>
<dbReference type="STRING" id="686340.Metal_0067"/>
<dbReference type="CDD" id="cd17932">
    <property type="entry name" value="DEXQc_UvrD"/>
    <property type="match status" value="1"/>
</dbReference>
<dbReference type="InterPro" id="IPR014017">
    <property type="entry name" value="DNA_helicase_UvrD-like_C"/>
</dbReference>
<sequence length="725" mass="82715">MIDVTLLLDPLNDAQRRAVTAPSRPMLVLAGAGSGKTRVLVHRIAWQIQVQGVSPHGILAVTFTNKAAREMRGRIEELLQRPTRNLWIGTFHGLAHRLLRRHAKQAKLPDAFQVMDTADQLRVTKRVLQALNLDEARWPPKQVQWFINAQKDEGVRARHMPETGDLYLRQMSAIYRAYEELCDRSGLVDFAELLLRTHELLRDNPEVLAFYQQRFEQVHVDEFQDTNTIQYAWLRLLTQDRNNLFVVGDDDQSIYGWRGARIENLYSFQQHFPNHEVIKLEQNYRSTGTILKAANWVIAHNEGRLGKELWTESGEGEPISLYAAFNEQDEAFFVIERIRAWIGEGCARRDAAILYRSNAQSRQFEERLFQAGIPYRVYGGLRFFDRAEIKNALAYLRLTANRNDDVSFERIVNTPTRGIGEKTVDDIRNVARDRGTSLWNAAASMLEQRLLSARAGNALAGFLQLIDRMAAETEGMELFEQVKRVIEKSGLIAFYQNSKGDQGEERIENLEELVNAARLFDFNADNEENLAPLELFLAHAALEAGEMQGDDFDDCVQLMTLHSAKGLEFKVVFMVGMEEGLFPSLQSVEDPQRLEEERRLCYVGMTRAMQTLYMTYAESRRLYGRETYPRPSRFLREIPDECVQEVRLRANVSRPAAASPAKPSASPSLSVSRYKLGQRVSHAKFGEGMILQLEGQGAQERAQINFKGVGVKWLMLAYAGLETLP</sequence>
<dbReference type="Gene3D" id="1.10.486.10">
    <property type="entry name" value="PCRA, domain 4"/>
    <property type="match status" value="1"/>
</dbReference>
<keyword evidence="6" id="KW-0238">DNA-binding</keyword>
<dbReference type="GO" id="GO:0003677">
    <property type="term" value="F:DNA binding"/>
    <property type="evidence" value="ECO:0007669"/>
    <property type="project" value="UniProtKB-KW"/>
</dbReference>
<evidence type="ECO:0000256" key="7">
    <source>
        <dbReference type="ARBA" id="ARBA00023235"/>
    </source>
</evidence>
<evidence type="ECO:0000313" key="15">
    <source>
        <dbReference type="EMBL" id="EIC27937.1"/>
    </source>
</evidence>
<comment type="catalytic activity">
    <reaction evidence="8">
        <text>Couples ATP hydrolysis with the unwinding of duplex DNA by translocating in the 3'-5' direction.</text>
        <dbReference type="EC" id="5.6.2.4"/>
    </reaction>
</comment>
<keyword evidence="3 12" id="KW-0378">Hydrolase</keyword>